<organism evidence="4 6">
    <name type="scientific">Anaerotignum propionicum DSM 1682</name>
    <dbReference type="NCBI Taxonomy" id="991789"/>
    <lineage>
        <taxon>Bacteria</taxon>
        <taxon>Bacillati</taxon>
        <taxon>Bacillota</taxon>
        <taxon>Clostridia</taxon>
        <taxon>Lachnospirales</taxon>
        <taxon>Anaerotignaceae</taxon>
        <taxon>Anaerotignum</taxon>
    </lineage>
</organism>
<proteinExistence type="inferred from homology"/>
<dbReference type="PIRSF" id="PIRSF006054">
    <property type="entry name" value="UCP006054"/>
    <property type="match status" value="1"/>
</dbReference>
<keyword evidence="5" id="KW-1185">Reference proteome</keyword>
<accession>A0A0X8V7S8</accession>
<dbReference type="HAMAP" id="MF_01845">
    <property type="entry name" value="UPF0597"/>
    <property type="match status" value="1"/>
</dbReference>
<reference evidence="4" key="3">
    <citation type="submission" date="2016-11" db="EMBL/GenBank/DDBJ databases">
        <authorList>
            <person name="Varghese N."/>
            <person name="Submissions S."/>
        </authorList>
    </citation>
    <scope>NUCLEOTIDE SEQUENCE</scope>
    <source>
        <strain evidence="4">DSM 1682</strain>
    </source>
</reference>
<evidence type="ECO:0000256" key="1">
    <source>
        <dbReference type="HAMAP-Rule" id="MF_01845"/>
    </source>
</evidence>
<dbReference type="Proteomes" id="UP000184204">
    <property type="component" value="Unassembled WGS sequence"/>
</dbReference>
<dbReference type="PANTHER" id="PTHR30501:SF2">
    <property type="entry name" value="UPF0597 PROTEIN YHAM"/>
    <property type="match status" value="1"/>
</dbReference>
<dbReference type="AlphaFoldDB" id="A0A0X8V7S8"/>
<dbReference type="Proteomes" id="UP000068026">
    <property type="component" value="Chromosome"/>
</dbReference>
<name>A0A0X8V7S8_ANAPI</name>
<dbReference type="GO" id="GO:0019450">
    <property type="term" value="P:L-cysteine catabolic process to pyruvate"/>
    <property type="evidence" value="ECO:0007669"/>
    <property type="project" value="TreeGrafter"/>
</dbReference>
<evidence type="ECO:0000313" key="5">
    <source>
        <dbReference type="Proteomes" id="UP000068026"/>
    </source>
</evidence>
<comment type="similarity">
    <text evidence="1">Belongs to the UPF0597 family.</text>
</comment>
<protein>
    <recommendedName>
        <fullName evidence="1">UPF0597 protein CPRO_00420</fullName>
    </recommendedName>
</protein>
<sequence>MDFTQLLKSEIRPALGVTEVGAIALATARAYGAVGGEILYIEVQMNGGLFKNSFSCGIPGTNELGCKMAAALGAVGGKWELGLECLKGINQEHVEKAKKIPVAISIAEDKDTIYIQGEITTTRGVGIARIEGIHDNITYVAGDDEILFQTKKGVEEEEKELVPFDAISIADMVEYASSVSIEELDVIKEMTEMNCKLSQVGAVGVGLAISSTLDAFRKKGILGNDMIYDAQRLTCSAMDARLSGLPDPAMSIVGSGSHGILCSLPVVSYGRNIEASEEAILRAVALSGLVTIYSKHYTGRLSPLCGCVLGGGSGAAAGLVFLMGGGATEVSNAINHMAANLTGMICDGGSIGCSLKASAGVYSAFLSAMLAMNHTAIPQYLGVVGSSAEETVKNLGRISAEGMSGMDRIIIDIMQR</sequence>
<reference evidence="3 5" key="1">
    <citation type="journal article" date="2016" name="Genome Announc.">
        <title>Complete Genome Sequence of the Amino Acid-Fermenting Clostridium propionicum X2 (DSM 1682).</title>
        <authorList>
            <person name="Poehlein A."/>
            <person name="Schlien K."/>
            <person name="Chowdhury N.P."/>
            <person name="Gottschalk G."/>
            <person name="Buckel W."/>
            <person name="Daniel R."/>
        </authorList>
    </citation>
    <scope>NUCLEOTIDE SEQUENCE [LARGE SCALE GENOMIC DNA]</scope>
    <source>
        <strain evidence="3 5">X2</strain>
    </source>
</reference>
<dbReference type="KEGG" id="cpro:CPRO_00420"/>
<evidence type="ECO:0000313" key="6">
    <source>
        <dbReference type="Proteomes" id="UP000184204"/>
    </source>
</evidence>
<gene>
    <name evidence="3" type="ORF">CPRO_00420</name>
    <name evidence="4" type="ORF">SAMN02745151_00317</name>
</gene>
<reference evidence="5" key="2">
    <citation type="submission" date="2016-01" db="EMBL/GenBank/DDBJ databases">
        <authorList>
            <person name="Poehlein A."/>
            <person name="Schlien K."/>
            <person name="Gottschalk G."/>
            <person name="Buckel W."/>
            <person name="Daniel R."/>
        </authorList>
    </citation>
    <scope>NUCLEOTIDE SEQUENCE [LARGE SCALE GENOMIC DNA]</scope>
    <source>
        <strain evidence="5">X2</strain>
    </source>
</reference>
<dbReference type="OrthoDB" id="41906at2"/>
<reference evidence="6" key="4">
    <citation type="submission" date="2016-11" db="EMBL/GenBank/DDBJ databases">
        <authorList>
            <person name="Jaros S."/>
            <person name="Januszkiewicz K."/>
            <person name="Wedrychowicz H."/>
        </authorList>
    </citation>
    <scope>NUCLEOTIDE SEQUENCE [LARGE SCALE GENOMIC DNA]</scope>
    <source>
        <strain evidence="6">DSM 1682</strain>
    </source>
</reference>
<evidence type="ECO:0000313" key="3">
    <source>
        <dbReference type="EMBL" id="AMJ39667.1"/>
    </source>
</evidence>
<dbReference type="PANTHER" id="PTHR30501">
    <property type="entry name" value="UPF0597 PROTEIN YHAM"/>
    <property type="match status" value="1"/>
</dbReference>
<dbReference type="RefSeq" id="WP_082754160.1">
    <property type="nucleotide sequence ID" value="NZ_CP014223.1"/>
</dbReference>
<dbReference type="EMBL" id="FQUA01000001">
    <property type="protein sequence ID" value="SHE30706.1"/>
    <property type="molecule type" value="Genomic_DNA"/>
</dbReference>
<evidence type="ECO:0000313" key="4">
    <source>
        <dbReference type="EMBL" id="SHE30706.1"/>
    </source>
</evidence>
<dbReference type="EMBL" id="CP014223">
    <property type="protein sequence ID" value="AMJ39667.1"/>
    <property type="molecule type" value="Genomic_DNA"/>
</dbReference>
<feature type="domain" description="Serine dehydratase-like alpha subunit" evidence="2">
    <location>
        <begin position="82"/>
        <end position="411"/>
    </location>
</feature>
<evidence type="ECO:0000259" key="2">
    <source>
        <dbReference type="Pfam" id="PF03313"/>
    </source>
</evidence>
<dbReference type="Pfam" id="PF03313">
    <property type="entry name" value="SDH_alpha"/>
    <property type="match status" value="1"/>
</dbReference>
<dbReference type="GO" id="GO:0080146">
    <property type="term" value="F:L-cysteine desulfhydrase activity"/>
    <property type="evidence" value="ECO:0007669"/>
    <property type="project" value="TreeGrafter"/>
</dbReference>
<dbReference type="InterPro" id="IPR021144">
    <property type="entry name" value="UPF0597"/>
</dbReference>
<dbReference type="InterPro" id="IPR005130">
    <property type="entry name" value="Ser_deHydtase-like_asu"/>
</dbReference>